<keyword evidence="6" id="KW-0812">Transmembrane</keyword>
<evidence type="ECO:0000256" key="4">
    <source>
        <dbReference type="ARBA" id="ARBA00022801"/>
    </source>
</evidence>
<gene>
    <name evidence="8" type="ORF">HNQ39_002341</name>
</gene>
<dbReference type="GO" id="GO:0009003">
    <property type="term" value="F:signal peptidase activity"/>
    <property type="evidence" value="ECO:0007669"/>
    <property type="project" value="UniProtKB-EC"/>
</dbReference>
<dbReference type="PRINTS" id="PR00727">
    <property type="entry name" value="LEADERPTASE"/>
</dbReference>
<evidence type="ECO:0000256" key="5">
    <source>
        <dbReference type="PIRSR" id="PIRSR600223-1"/>
    </source>
</evidence>
<dbReference type="Pfam" id="PF10502">
    <property type="entry name" value="Peptidase_S26"/>
    <property type="match status" value="2"/>
</dbReference>
<dbReference type="EMBL" id="JACHGW010000002">
    <property type="protein sequence ID" value="MBB6050550.1"/>
    <property type="molecule type" value="Genomic_DNA"/>
</dbReference>
<dbReference type="NCBIfam" id="TIGR02227">
    <property type="entry name" value="sigpep_I_bact"/>
    <property type="match status" value="1"/>
</dbReference>
<keyword evidence="6" id="KW-0472">Membrane</keyword>
<evidence type="ECO:0000313" key="8">
    <source>
        <dbReference type="EMBL" id="MBB6050550.1"/>
    </source>
</evidence>
<comment type="caution">
    <text evidence="8">The sequence shown here is derived from an EMBL/GenBank/DDBJ whole genome shotgun (WGS) entry which is preliminary data.</text>
</comment>
<feature type="domain" description="Peptidase S26" evidence="7">
    <location>
        <begin position="17"/>
        <end position="94"/>
    </location>
</feature>
<feature type="domain" description="Peptidase S26" evidence="7">
    <location>
        <begin position="130"/>
        <end position="163"/>
    </location>
</feature>
<dbReference type="RefSeq" id="WP_184195720.1">
    <property type="nucleotide sequence ID" value="NZ_JACHGW010000002.1"/>
</dbReference>
<evidence type="ECO:0000256" key="2">
    <source>
        <dbReference type="ARBA" id="ARBA00009370"/>
    </source>
</evidence>
<dbReference type="EC" id="3.4.21.89" evidence="6"/>
<dbReference type="SUPFAM" id="SSF51306">
    <property type="entry name" value="LexA/Signal peptidase"/>
    <property type="match status" value="1"/>
</dbReference>
<comment type="similarity">
    <text evidence="2 6">Belongs to the peptidase S26 family.</text>
</comment>
<dbReference type="PANTHER" id="PTHR43390">
    <property type="entry name" value="SIGNAL PEPTIDASE I"/>
    <property type="match status" value="1"/>
</dbReference>
<sequence length="165" mass="18364">MPDQDSKAARLERLKRLERLILIPILLVVVGAFFSFGRVVVVGQSMLPTLKPGQRVTILKTWRLFSPLKVGDIVVIGTRDGKKNRDEDVVKRIVFIQNAGGSRTWPQRLNTVSGSYPTTDLFHDEHVSRSAKGGIYVLGDNINNSTDSRDFGAVYESEVIGKVLQ</sequence>
<dbReference type="Proteomes" id="UP000520814">
    <property type="component" value="Unassembled WGS sequence"/>
</dbReference>
<dbReference type="InterPro" id="IPR019533">
    <property type="entry name" value="Peptidase_S26"/>
</dbReference>
<dbReference type="GO" id="GO:0005886">
    <property type="term" value="C:plasma membrane"/>
    <property type="evidence" value="ECO:0007669"/>
    <property type="project" value="UniProtKB-SubCell"/>
</dbReference>
<dbReference type="Gene3D" id="2.10.109.10">
    <property type="entry name" value="Umud Fragment, subunit A"/>
    <property type="match status" value="1"/>
</dbReference>
<evidence type="ECO:0000259" key="7">
    <source>
        <dbReference type="Pfam" id="PF10502"/>
    </source>
</evidence>
<proteinExistence type="inferred from homology"/>
<dbReference type="CDD" id="cd06530">
    <property type="entry name" value="S26_SPase_I"/>
    <property type="match status" value="1"/>
</dbReference>
<dbReference type="AlphaFoldDB" id="A0A7W9W6Y5"/>
<keyword evidence="6" id="KW-1133">Transmembrane helix</keyword>
<keyword evidence="4 6" id="KW-0378">Hydrolase</keyword>
<feature type="active site" evidence="5">
    <location>
        <position position="45"/>
    </location>
</feature>
<feature type="transmembrane region" description="Helical" evidence="6">
    <location>
        <begin position="20"/>
        <end position="41"/>
    </location>
</feature>
<dbReference type="GO" id="GO:0006465">
    <property type="term" value="P:signal peptide processing"/>
    <property type="evidence" value="ECO:0007669"/>
    <property type="project" value="InterPro"/>
</dbReference>
<evidence type="ECO:0000313" key="9">
    <source>
        <dbReference type="Proteomes" id="UP000520814"/>
    </source>
</evidence>
<dbReference type="PROSITE" id="PS00501">
    <property type="entry name" value="SPASE_I_1"/>
    <property type="match status" value="1"/>
</dbReference>
<accession>A0A7W9W6Y5</accession>
<dbReference type="InterPro" id="IPR019756">
    <property type="entry name" value="Pept_S26A_signal_pept_1_Ser-AS"/>
</dbReference>
<keyword evidence="9" id="KW-1185">Reference proteome</keyword>
<keyword evidence="3 6" id="KW-0645">Protease</keyword>
<dbReference type="GO" id="GO:0004252">
    <property type="term" value="F:serine-type endopeptidase activity"/>
    <property type="evidence" value="ECO:0007669"/>
    <property type="project" value="InterPro"/>
</dbReference>
<comment type="catalytic activity">
    <reaction evidence="6">
        <text>Cleavage of hydrophobic, N-terminal signal or leader sequences from secreted and periplasmic proteins.</text>
        <dbReference type="EC" id="3.4.21.89"/>
    </reaction>
</comment>
<evidence type="ECO:0000256" key="3">
    <source>
        <dbReference type="ARBA" id="ARBA00022670"/>
    </source>
</evidence>
<dbReference type="InterPro" id="IPR000223">
    <property type="entry name" value="Pept_S26A_signal_pept_1"/>
</dbReference>
<dbReference type="PANTHER" id="PTHR43390:SF1">
    <property type="entry name" value="CHLOROPLAST PROCESSING PEPTIDASE"/>
    <property type="match status" value="1"/>
</dbReference>
<evidence type="ECO:0000256" key="6">
    <source>
        <dbReference type="RuleBase" id="RU362042"/>
    </source>
</evidence>
<protein>
    <recommendedName>
        <fullName evidence="6">Signal peptidase I</fullName>
        <ecNumber evidence="6">3.4.21.89</ecNumber>
    </recommendedName>
</protein>
<organism evidence="8 9">
    <name type="scientific">Armatimonas rosea</name>
    <dbReference type="NCBI Taxonomy" id="685828"/>
    <lineage>
        <taxon>Bacteria</taxon>
        <taxon>Bacillati</taxon>
        <taxon>Armatimonadota</taxon>
        <taxon>Armatimonadia</taxon>
        <taxon>Armatimonadales</taxon>
        <taxon>Armatimonadaceae</taxon>
        <taxon>Armatimonas</taxon>
    </lineage>
</organism>
<evidence type="ECO:0000256" key="1">
    <source>
        <dbReference type="ARBA" id="ARBA00004401"/>
    </source>
</evidence>
<comment type="subcellular location">
    <subcellularLocation>
        <location evidence="1">Cell membrane</location>
        <topology evidence="1">Single-pass type II membrane protein</topology>
    </subcellularLocation>
    <subcellularLocation>
        <location evidence="6">Membrane</location>
        <topology evidence="6">Single-pass type II membrane protein</topology>
    </subcellularLocation>
</comment>
<name>A0A7W9W6Y5_ARMRO</name>
<reference evidence="8 9" key="1">
    <citation type="submission" date="2020-08" db="EMBL/GenBank/DDBJ databases">
        <title>Genomic Encyclopedia of Type Strains, Phase IV (KMG-IV): sequencing the most valuable type-strain genomes for metagenomic binning, comparative biology and taxonomic classification.</title>
        <authorList>
            <person name="Goeker M."/>
        </authorList>
    </citation>
    <scope>NUCLEOTIDE SEQUENCE [LARGE SCALE GENOMIC DNA]</scope>
    <source>
        <strain evidence="8 9">DSM 23562</strain>
    </source>
</reference>
<feature type="active site" evidence="5">
    <location>
        <position position="91"/>
    </location>
</feature>
<dbReference type="InterPro" id="IPR036286">
    <property type="entry name" value="LexA/Signal_pep-like_sf"/>
</dbReference>